<proteinExistence type="inferred from homology"/>
<accession>A0A382XSY8</accession>
<evidence type="ECO:0000256" key="1">
    <source>
        <dbReference type="ARBA" id="ARBA00008779"/>
    </source>
</evidence>
<dbReference type="PROSITE" id="PS00523">
    <property type="entry name" value="SULFATASE_1"/>
    <property type="match status" value="1"/>
</dbReference>
<protein>
    <recommendedName>
        <fullName evidence="5">Sulfatase N-terminal domain-containing protein</fullName>
    </recommendedName>
</protein>
<dbReference type="EMBL" id="UINC01170273">
    <property type="protein sequence ID" value="SVD74237.1"/>
    <property type="molecule type" value="Genomic_DNA"/>
</dbReference>
<organism evidence="6">
    <name type="scientific">marine metagenome</name>
    <dbReference type="NCBI Taxonomy" id="408172"/>
    <lineage>
        <taxon>unclassified sequences</taxon>
        <taxon>metagenomes</taxon>
        <taxon>ecological metagenomes</taxon>
    </lineage>
</organism>
<feature type="domain" description="Sulfatase N-terminal" evidence="5">
    <location>
        <begin position="1"/>
        <end position="267"/>
    </location>
</feature>
<evidence type="ECO:0000256" key="4">
    <source>
        <dbReference type="ARBA" id="ARBA00023180"/>
    </source>
</evidence>
<evidence type="ECO:0000313" key="6">
    <source>
        <dbReference type="EMBL" id="SVD74237.1"/>
    </source>
</evidence>
<keyword evidence="3" id="KW-0378">Hydrolase</keyword>
<gene>
    <name evidence="6" type="ORF">METZ01_LOCUS427091</name>
</gene>
<reference evidence="6" key="1">
    <citation type="submission" date="2018-05" db="EMBL/GenBank/DDBJ databases">
        <authorList>
            <person name="Lanie J.A."/>
            <person name="Ng W.-L."/>
            <person name="Kazmierczak K.M."/>
            <person name="Andrzejewski T.M."/>
            <person name="Davidsen T.M."/>
            <person name="Wayne K.J."/>
            <person name="Tettelin H."/>
            <person name="Glass J.I."/>
            <person name="Rusch D."/>
            <person name="Podicherti R."/>
            <person name="Tsui H.-C.T."/>
            <person name="Winkler M.E."/>
        </authorList>
    </citation>
    <scope>NUCLEOTIDE SEQUENCE</scope>
</reference>
<dbReference type="InterPro" id="IPR000917">
    <property type="entry name" value="Sulfatase_N"/>
</dbReference>
<dbReference type="AlphaFoldDB" id="A0A382XSY8"/>
<dbReference type="SUPFAM" id="SSF53649">
    <property type="entry name" value="Alkaline phosphatase-like"/>
    <property type="match status" value="1"/>
</dbReference>
<comment type="similarity">
    <text evidence="1">Belongs to the sulfatase family.</text>
</comment>
<evidence type="ECO:0000259" key="5">
    <source>
        <dbReference type="Pfam" id="PF00884"/>
    </source>
</evidence>
<evidence type="ECO:0000256" key="3">
    <source>
        <dbReference type="ARBA" id="ARBA00022801"/>
    </source>
</evidence>
<feature type="non-terminal residue" evidence="6">
    <location>
        <position position="268"/>
    </location>
</feature>
<dbReference type="InterPro" id="IPR024607">
    <property type="entry name" value="Sulfatase_CS"/>
</dbReference>
<sequence>GMLFRRCLVTNSICAPSRAVILTGKYSHLNGQLTNKDVFDGSQQTAPRLLQKAGYQTAIVGKWHLKSTPTGFDHHEVLVGQGSYYNPILITNGERVKHEGYTTDIITDRAFEWLDKRDKGKPFFLMCQHKAPHGRWEPALRHLGIFDDVTIPEPTTLFDDYAGRGKAASLHKMGIADHMGDARLMFKYSSKFTPEQFKVFDGYFRPRNESFLAAKLEGKEHTRWHYQRYIKNYLSCVKAVDENVGHLLKYLDKTGLVENTIVIYSSDQ</sequence>
<dbReference type="GO" id="GO:0016787">
    <property type="term" value="F:hydrolase activity"/>
    <property type="evidence" value="ECO:0007669"/>
    <property type="project" value="UniProtKB-KW"/>
</dbReference>
<dbReference type="PROSITE" id="PS00149">
    <property type="entry name" value="SULFATASE_2"/>
    <property type="match status" value="1"/>
</dbReference>
<dbReference type="InterPro" id="IPR017850">
    <property type="entry name" value="Alkaline_phosphatase_core_sf"/>
</dbReference>
<dbReference type="PANTHER" id="PTHR43108">
    <property type="entry name" value="N-ACETYLGLUCOSAMINE-6-SULFATASE FAMILY MEMBER"/>
    <property type="match status" value="1"/>
</dbReference>
<dbReference type="Pfam" id="PF00884">
    <property type="entry name" value="Sulfatase"/>
    <property type="match status" value="1"/>
</dbReference>
<evidence type="ECO:0000256" key="2">
    <source>
        <dbReference type="ARBA" id="ARBA00022729"/>
    </source>
</evidence>
<dbReference type="PANTHER" id="PTHR43108:SF6">
    <property type="entry name" value="N-SULPHOGLUCOSAMINE SULPHOHYDROLASE"/>
    <property type="match status" value="1"/>
</dbReference>
<feature type="non-terminal residue" evidence="6">
    <location>
        <position position="1"/>
    </location>
</feature>
<name>A0A382XSY8_9ZZZZ</name>
<keyword evidence="2" id="KW-0732">Signal</keyword>
<dbReference type="Gene3D" id="3.40.720.10">
    <property type="entry name" value="Alkaline Phosphatase, subunit A"/>
    <property type="match status" value="1"/>
</dbReference>
<keyword evidence="4" id="KW-0325">Glycoprotein</keyword>